<dbReference type="SUPFAM" id="SSF52833">
    <property type="entry name" value="Thioredoxin-like"/>
    <property type="match status" value="1"/>
</dbReference>
<organism evidence="6 7">
    <name type="scientific">Pholiota conissans</name>
    <dbReference type="NCBI Taxonomy" id="109636"/>
    <lineage>
        <taxon>Eukaryota</taxon>
        <taxon>Fungi</taxon>
        <taxon>Dikarya</taxon>
        <taxon>Basidiomycota</taxon>
        <taxon>Agaricomycotina</taxon>
        <taxon>Agaricomycetes</taxon>
        <taxon>Agaricomycetidae</taxon>
        <taxon>Agaricales</taxon>
        <taxon>Agaricineae</taxon>
        <taxon>Strophariaceae</taxon>
        <taxon>Pholiota</taxon>
    </lineage>
</organism>
<dbReference type="GO" id="GO:0006749">
    <property type="term" value="P:glutathione metabolic process"/>
    <property type="evidence" value="ECO:0007669"/>
    <property type="project" value="TreeGrafter"/>
</dbReference>
<dbReference type="PROSITE" id="PS50404">
    <property type="entry name" value="GST_NTER"/>
    <property type="match status" value="1"/>
</dbReference>
<evidence type="ECO:0000313" key="7">
    <source>
        <dbReference type="Proteomes" id="UP000807469"/>
    </source>
</evidence>
<name>A0A9P5Z9G2_9AGAR</name>
<evidence type="ECO:0000313" key="6">
    <source>
        <dbReference type="EMBL" id="KAF9483559.1"/>
    </source>
</evidence>
<comment type="caution">
    <text evidence="6">The sequence shown here is derived from an EMBL/GenBank/DDBJ whole genome shotgun (WGS) entry which is preliminary data.</text>
</comment>
<evidence type="ECO:0000256" key="3">
    <source>
        <dbReference type="ARBA" id="ARBA00047960"/>
    </source>
</evidence>
<dbReference type="PROSITE" id="PS50405">
    <property type="entry name" value="GST_CTER"/>
    <property type="match status" value="1"/>
</dbReference>
<dbReference type="GO" id="GO:0005737">
    <property type="term" value="C:cytoplasm"/>
    <property type="evidence" value="ECO:0007669"/>
    <property type="project" value="TreeGrafter"/>
</dbReference>
<dbReference type="PANTHER" id="PTHR43900:SF3">
    <property type="entry name" value="GLUTATHIONE S-TRANSFERASE RHO"/>
    <property type="match status" value="1"/>
</dbReference>
<dbReference type="InterPro" id="IPR004046">
    <property type="entry name" value="GST_C"/>
</dbReference>
<evidence type="ECO:0000259" key="5">
    <source>
        <dbReference type="PROSITE" id="PS50405"/>
    </source>
</evidence>
<dbReference type="Pfam" id="PF13417">
    <property type="entry name" value="GST_N_3"/>
    <property type="match status" value="1"/>
</dbReference>
<sequence length="225" mass="25656">MVLKLYGDDVGYFTRLVAFILYEKNVPFEFHRVDLLRGDQRTWEYKKKQPFGLVPYIDDDGFLLYEARAICYYIVVKYADQGTTNLIPSELKANALYQQAASMEAVYFAEYAEKAIQELLVYPLKGLPTIRANFEAAIAELSAKLEVYDQILGKQRFLAGDEITLADLFHVPMGVMIGMTGSDIIEAKPNVRRWFAELTSRPAWQAVKGNIQGLSPKQERLMAHL</sequence>
<proteinExistence type="predicted"/>
<dbReference type="GO" id="GO:0043295">
    <property type="term" value="F:glutathione binding"/>
    <property type="evidence" value="ECO:0007669"/>
    <property type="project" value="TreeGrafter"/>
</dbReference>
<comment type="catalytic activity">
    <reaction evidence="3">
        <text>RX + glutathione = an S-substituted glutathione + a halide anion + H(+)</text>
        <dbReference type="Rhea" id="RHEA:16437"/>
        <dbReference type="ChEBI" id="CHEBI:15378"/>
        <dbReference type="ChEBI" id="CHEBI:16042"/>
        <dbReference type="ChEBI" id="CHEBI:17792"/>
        <dbReference type="ChEBI" id="CHEBI:57925"/>
        <dbReference type="ChEBI" id="CHEBI:90779"/>
        <dbReference type="EC" id="2.5.1.18"/>
    </reaction>
</comment>
<dbReference type="EC" id="2.5.1.18" evidence="1"/>
<dbReference type="InterPro" id="IPR004045">
    <property type="entry name" value="Glutathione_S-Trfase_N"/>
</dbReference>
<dbReference type="SUPFAM" id="SSF47616">
    <property type="entry name" value="GST C-terminal domain-like"/>
    <property type="match status" value="1"/>
</dbReference>
<dbReference type="Pfam" id="PF00043">
    <property type="entry name" value="GST_C"/>
    <property type="match status" value="1"/>
</dbReference>
<dbReference type="InterPro" id="IPR036282">
    <property type="entry name" value="Glutathione-S-Trfase_C_sf"/>
</dbReference>
<dbReference type="InterPro" id="IPR040079">
    <property type="entry name" value="Glutathione_S-Trfase"/>
</dbReference>
<dbReference type="PANTHER" id="PTHR43900">
    <property type="entry name" value="GLUTATHIONE S-TRANSFERASE RHO"/>
    <property type="match status" value="1"/>
</dbReference>
<keyword evidence="2" id="KW-0808">Transferase</keyword>
<feature type="domain" description="GST C-terminal" evidence="5">
    <location>
        <begin position="94"/>
        <end position="225"/>
    </location>
</feature>
<evidence type="ECO:0000256" key="1">
    <source>
        <dbReference type="ARBA" id="ARBA00012452"/>
    </source>
</evidence>
<dbReference type="Proteomes" id="UP000807469">
    <property type="component" value="Unassembled WGS sequence"/>
</dbReference>
<dbReference type="SFLD" id="SFLDG00358">
    <property type="entry name" value="Main_(cytGST)"/>
    <property type="match status" value="1"/>
</dbReference>
<evidence type="ECO:0000256" key="2">
    <source>
        <dbReference type="ARBA" id="ARBA00022679"/>
    </source>
</evidence>
<keyword evidence="7" id="KW-1185">Reference proteome</keyword>
<dbReference type="GO" id="GO:0004364">
    <property type="term" value="F:glutathione transferase activity"/>
    <property type="evidence" value="ECO:0007669"/>
    <property type="project" value="UniProtKB-EC"/>
</dbReference>
<dbReference type="Gene3D" id="1.20.1050.10">
    <property type="match status" value="1"/>
</dbReference>
<protein>
    <recommendedName>
        <fullName evidence="1">glutathione transferase</fullName>
        <ecNumber evidence="1">2.5.1.18</ecNumber>
    </recommendedName>
</protein>
<evidence type="ECO:0000259" key="4">
    <source>
        <dbReference type="PROSITE" id="PS50404"/>
    </source>
</evidence>
<dbReference type="InterPro" id="IPR036249">
    <property type="entry name" value="Thioredoxin-like_sf"/>
</dbReference>
<dbReference type="OrthoDB" id="249703at2759"/>
<dbReference type="AlphaFoldDB" id="A0A9P5Z9G2"/>
<gene>
    <name evidence="6" type="ORF">BDN70DRAFT_958984</name>
</gene>
<dbReference type="Gene3D" id="3.40.30.10">
    <property type="entry name" value="Glutaredoxin"/>
    <property type="match status" value="1"/>
</dbReference>
<dbReference type="SFLD" id="SFLDS00019">
    <property type="entry name" value="Glutathione_Transferase_(cytos"/>
    <property type="match status" value="1"/>
</dbReference>
<accession>A0A9P5Z9G2</accession>
<reference evidence="6" key="1">
    <citation type="submission" date="2020-11" db="EMBL/GenBank/DDBJ databases">
        <authorList>
            <consortium name="DOE Joint Genome Institute"/>
            <person name="Ahrendt S."/>
            <person name="Riley R."/>
            <person name="Andreopoulos W."/>
            <person name="Labutti K."/>
            <person name="Pangilinan J."/>
            <person name="Ruiz-Duenas F.J."/>
            <person name="Barrasa J.M."/>
            <person name="Sanchez-Garcia M."/>
            <person name="Camarero S."/>
            <person name="Miyauchi S."/>
            <person name="Serrano A."/>
            <person name="Linde D."/>
            <person name="Babiker R."/>
            <person name="Drula E."/>
            <person name="Ayuso-Fernandez I."/>
            <person name="Pacheco R."/>
            <person name="Padilla G."/>
            <person name="Ferreira P."/>
            <person name="Barriuso J."/>
            <person name="Kellner H."/>
            <person name="Castanera R."/>
            <person name="Alfaro M."/>
            <person name="Ramirez L."/>
            <person name="Pisabarro A.G."/>
            <person name="Kuo A."/>
            <person name="Tritt A."/>
            <person name="Lipzen A."/>
            <person name="He G."/>
            <person name="Yan M."/>
            <person name="Ng V."/>
            <person name="Cullen D."/>
            <person name="Martin F."/>
            <person name="Rosso M.-N."/>
            <person name="Henrissat B."/>
            <person name="Hibbett D."/>
            <person name="Martinez A.T."/>
            <person name="Grigoriev I.V."/>
        </authorList>
    </citation>
    <scope>NUCLEOTIDE SEQUENCE</scope>
    <source>
        <strain evidence="6">CIRM-BRFM 674</strain>
    </source>
</reference>
<feature type="domain" description="GST N-terminal" evidence="4">
    <location>
        <begin position="1"/>
        <end position="82"/>
    </location>
</feature>
<dbReference type="InterPro" id="IPR010987">
    <property type="entry name" value="Glutathione-S-Trfase_C-like"/>
</dbReference>
<dbReference type="EMBL" id="MU155152">
    <property type="protein sequence ID" value="KAF9483559.1"/>
    <property type="molecule type" value="Genomic_DNA"/>
</dbReference>